<dbReference type="PANTHER" id="PTHR13061">
    <property type="entry name" value="DYNACTIN SUBUNIT P25"/>
    <property type="match status" value="1"/>
</dbReference>
<evidence type="ECO:0000313" key="1">
    <source>
        <dbReference type="EMBL" id="CAB4900329.1"/>
    </source>
</evidence>
<dbReference type="InterPro" id="IPR050484">
    <property type="entry name" value="Transf_Hexapept/Carb_Anhydrase"/>
</dbReference>
<dbReference type="EMBL" id="CAFBMR010000001">
    <property type="protein sequence ID" value="CAB4900329.1"/>
    <property type="molecule type" value="Genomic_DNA"/>
</dbReference>
<proteinExistence type="predicted"/>
<dbReference type="AlphaFoldDB" id="A0A6J7GAC5"/>
<dbReference type="CDD" id="cd04645">
    <property type="entry name" value="LbH_gamma_CA_like"/>
    <property type="match status" value="1"/>
</dbReference>
<dbReference type="InterPro" id="IPR047324">
    <property type="entry name" value="LbH_gamma_CA-like"/>
</dbReference>
<dbReference type="Pfam" id="PF00132">
    <property type="entry name" value="Hexapep"/>
    <property type="match status" value="2"/>
</dbReference>
<dbReference type="PANTHER" id="PTHR13061:SF29">
    <property type="entry name" value="GAMMA CARBONIC ANHYDRASE-LIKE 1, MITOCHONDRIAL-RELATED"/>
    <property type="match status" value="1"/>
</dbReference>
<name>A0A6J7GAC5_9ZZZZ</name>
<reference evidence="1" key="1">
    <citation type="submission" date="2020-05" db="EMBL/GenBank/DDBJ databases">
        <authorList>
            <person name="Chiriac C."/>
            <person name="Salcher M."/>
            <person name="Ghai R."/>
            <person name="Kavagutti S V."/>
        </authorList>
    </citation>
    <scope>NUCLEOTIDE SEQUENCE</scope>
</reference>
<dbReference type="Gene3D" id="2.160.10.10">
    <property type="entry name" value="Hexapeptide repeat proteins"/>
    <property type="match status" value="1"/>
</dbReference>
<accession>A0A6J7GAC5</accession>
<organism evidence="1">
    <name type="scientific">freshwater metagenome</name>
    <dbReference type="NCBI Taxonomy" id="449393"/>
    <lineage>
        <taxon>unclassified sequences</taxon>
        <taxon>metagenomes</taxon>
        <taxon>ecological metagenomes</taxon>
    </lineage>
</organism>
<dbReference type="InterPro" id="IPR001451">
    <property type="entry name" value="Hexapep"/>
</dbReference>
<protein>
    <submittedName>
        <fullName evidence="1">Unannotated protein</fullName>
    </submittedName>
</protein>
<gene>
    <name evidence="1" type="ORF">UFOPK3610_00085</name>
</gene>
<dbReference type="InterPro" id="IPR011004">
    <property type="entry name" value="Trimer_LpxA-like_sf"/>
</dbReference>
<sequence length="171" mass="17634">MPIYALGDLSPTIASSAFVHPDAVIIGNVTLGEKASVWPGAVLRGDHGSIRIGDSTSIQDGSIIHCSADFDTVIGSRCVVGHRVHIEGAVIEDGCLIASGSVVLPGVIVRTGAIVGAGAVVSPGTEVPACALALGVPARMRLNAADQEAISHAVSIYERNVSWYSELRRIN</sequence>
<dbReference type="SUPFAM" id="SSF51161">
    <property type="entry name" value="Trimeric LpxA-like enzymes"/>
    <property type="match status" value="1"/>
</dbReference>